<feature type="non-terminal residue" evidence="2">
    <location>
        <position position="1"/>
    </location>
</feature>
<dbReference type="InterPro" id="IPR011989">
    <property type="entry name" value="ARM-like"/>
</dbReference>
<feature type="region of interest" description="Disordered" evidence="1">
    <location>
        <begin position="179"/>
        <end position="267"/>
    </location>
</feature>
<feature type="compositionally biased region" description="Basic and acidic residues" evidence="1">
    <location>
        <begin position="213"/>
        <end position="225"/>
    </location>
</feature>
<keyword evidence="3" id="KW-1185">Reference proteome</keyword>
<dbReference type="Gene3D" id="1.25.10.10">
    <property type="entry name" value="Leucine-rich Repeat Variant"/>
    <property type="match status" value="2"/>
</dbReference>
<dbReference type="Proteomes" id="UP001164746">
    <property type="component" value="Chromosome 12"/>
</dbReference>
<feature type="compositionally biased region" description="Basic and acidic residues" evidence="1">
    <location>
        <begin position="257"/>
        <end position="267"/>
    </location>
</feature>
<dbReference type="PANTHER" id="PTHR12697:SF20">
    <property type="entry name" value="HEAT REPEAT-CONTAINING PROTEIN 4"/>
    <property type="match status" value="1"/>
</dbReference>
<reference evidence="2" key="1">
    <citation type="submission" date="2022-11" db="EMBL/GenBank/DDBJ databases">
        <title>Centuries of genome instability and evolution in soft-shell clam transmissible cancer (bioRxiv).</title>
        <authorList>
            <person name="Hart S.F.M."/>
            <person name="Yonemitsu M.A."/>
            <person name="Giersch R.M."/>
            <person name="Beal B.F."/>
            <person name="Arriagada G."/>
            <person name="Davis B.W."/>
            <person name="Ostrander E.A."/>
            <person name="Goff S.P."/>
            <person name="Metzger M.J."/>
        </authorList>
    </citation>
    <scope>NUCLEOTIDE SEQUENCE</scope>
    <source>
        <strain evidence="2">MELC-2E11</strain>
        <tissue evidence="2">Siphon/mantle</tissue>
    </source>
</reference>
<evidence type="ECO:0000313" key="3">
    <source>
        <dbReference type="Proteomes" id="UP001164746"/>
    </source>
</evidence>
<proteinExistence type="predicted"/>
<dbReference type="PANTHER" id="PTHR12697">
    <property type="entry name" value="PBS LYASE HEAT-LIKE PROTEIN"/>
    <property type="match status" value="1"/>
</dbReference>
<dbReference type="InterPro" id="IPR016024">
    <property type="entry name" value="ARM-type_fold"/>
</dbReference>
<name>A0ABY7FJE6_MYAAR</name>
<dbReference type="SUPFAM" id="SSF48371">
    <property type="entry name" value="ARM repeat"/>
    <property type="match status" value="1"/>
</dbReference>
<accession>A0ABY7FJE6</accession>
<organism evidence="2 3">
    <name type="scientific">Mya arenaria</name>
    <name type="common">Soft-shell clam</name>
    <dbReference type="NCBI Taxonomy" id="6604"/>
    <lineage>
        <taxon>Eukaryota</taxon>
        <taxon>Metazoa</taxon>
        <taxon>Spiralia</taxon>
        <taxon>Lophotrochozoa</taxon>
        <taxon>Mollusca</taxon>
        <taxon>Bivalvia</taxon>
        <taxon>Autobranchia</taxon>
        <taxon>Heteroconchia</taxon>
        <taxon>Euheterodonta</taxon>
        <taxon>Imparidentia</taxon>
        <taxon>Neoheterodontei</taxon>
        <taxon>Myida</taxon>
        <taxon>Myoidea</taxon>
        <taxon>Myidae</taxon>
        <taxon>Mya</taxon>
    </lineage>
</organism>
<evidence type="ECO:0000313" key="2">
    <source>
        <dbReference type="EMBL" id="WAR22323.1"/>
    </source>
</evidence>
<gene>
    <name evidence="2" type="ORF">MAR_016297</name>
</gene>
<feature type="compositionally biased region" description="Acidic residues" evidence="1">
    <location>
        <begin position="180"/>
        <end position="195"/>
    </location>
</feature>
<sequence length="887" mass="100955">MSATVTERLKTPLLYPCAARVKMPQIGSEDSDLKLGQKTNRYAPETIVFRATDEPKTPISKNYLKKVSTDLKFEEDVVKERCYHALPYDEKYMYEAFDITGLVELPAKTRIPVGRYNSRGSDNRHMPCNLTKSTKSTLKPLRRKITERAQQMHYEALKREQLREIQTRIIEKHRALEREGIDEDERESKSEDDEGKDGFFITQTKQKTAPKPGVEEKPSTTERKVPPLPLETPTAVRKASVTKSQGKTAAELLAEDEDKKEQKEKTGNDWDSYVMSLVSKNTANWIVYEKTPSGTHDREKLETLLKQWYGAPEHTDLVRDVVSDTEMEAEDVEKRPKKKWKKKEATLLQRVYNLEEDKPQALDPYSDDNRAPFYRQPAGLRRARKHEVKEELGALKPLDEPGAINTTAANIEVAPYKLPPPPSLRDFLNPAVGSTIVETDNMFQQEQLTGREQLYQAFGDKQKIVMETNNKFPATDAEKQESAREVKKLRKRERGLRRWKQLPQPIDDDTDARPFGYDAEFHREPTISTMKACKINDALTKANDNSSTEHIDEWRTKWHLSGQYVDSTPEDLIHDMADIQPHVRLKAIATCAKASDYKPPEGYTSPYISLADDGIQLEFMERETENRLPEKLFVALECLLEDAVDKVRTAAAITLYSLNRPSKQAEGILYTALESQTSVDRWAAAQCLAHYGVCDSDVISEILKQVMNTEDTIKHERGISMLGVLSISSNLVHCMVAEQLNSSSWRHKVIACKILPTLSGDINKDITNKLSDLMWNDWHSEVRRAAAQCLGKTGHGRDVHDNLREKMLEGDERTRMEALNKIGQLGIMTAKLLPAFLLCFEDEYVAIRSEACITSGNLAVKDEEVIAKLINLATFDTIWKIKALAFQ</sequence>
<protein>
    <submittedName>
        <fullName evidence="2">HEAT4-like protein</fullName>
    </submittedName>
</protein>
<evidence type="ECO:0000256" key="1">
    <source>
        <dbReference type="SAM" id="MobiDB-lite"/>
    </source>
</evidence>
<dbReference type="EMBL" id="CP111023">
    <property type="protein sequence ID" value="WAR22323.1"/>
    <property type="molecule type" value="Genomic_DNA"/>
</dbReference>